<keyword evidence="2" id="KW-1185">Reference proteome</keyword>
<dbReference type="KEGG" id="hdt:HYPDE_33918"/>
<dbReference type="EMBL" id="CP005587">
    <property type="protein sequence ID" value="AGK58456.1"/>
    <property type="molecule type" value="Genomic_DNA"/>
</dbReference>
<organism evidence="1 2">
    <name type="scientific">Hyphomicrobium denitrificans 1NES1</name>
    <dbReference type="NCBI Taxonomy" id="670307"/>
    <lineage>
        <taxon>Bacteria</taxon>
        <taxon>Pseudomonadati</taxon>
        <taxon>Pseudomonadota</taxon>
        <taxon>Alphaproteobacteria</taxon>
        <taxon>Hyphomicrobiales</taxon>
        <taxon>Hyphomicrobiaceae</taxon>
        <taxon>Hyphomicrobium</taxon>
    </lineage>
</organism>
<proteinExistence type="predicted"/>
<gene>
    <name evidence="1" type="ORF">HYPDE_33918</name>
</gene>
<dbReference type="HOGENOM" id="CLU_157164_0_0_5"/>
<evidence type="ECO:0000313" key="1">
    <source>
        <dbReference type="EMBL" id="AGK58456.1"/>
    </source>
</evidence>
<dbReference type="Proteomes" id="UP000005952">
    <property type="component" value="Chromosome"/>
</dbReference>
<reference evidence="1 2" key="1">
    <citation type="journal article" date="2013" name="Genome Announc.">
        <title>Genome sequences for three denitrifying bacterial strains isolated from a uranium- and nitrate-contaminated subsurface environment.</title>
        <authorList>
            <person name="Venkatramanan R."/>
            <person name="Prakash O."/>
            <person name="Woyke T."/>
            <person name="Chain P."/>
            <person name="Goodwin L.A."/>
            <person name="Watson D."/>
            <person name="Brooks S."/>
            <person name="Kostka J.E."/>
            <person name="Green S.J."/>
        </authorList>
    </citation>
    <scope>NUCLEOTIDE SEQUENCE [LARGE SCALE GENOMIC DNA]</scope>
    <source>
        <strain evidence="1 2">1NES1</strain>
    </source>
</reference>
<dbReference type="AlphaFoldDB" id="N0BD64"/>
<evidence type="ECO:0000313" key="2">
    <source>
        <dbReference type="Proteomes" id="UP000005952"/>
    </source>
</evidence>
<protein>
    <submittedName>
        <fullName evidence="1">Uncharacterized protein</fullName>
    </submittedName>
</protein>
<dbReference type="STRING" id="670307.HYPDE_33918"/>
<accession>N0BD64</accession>
<sequence>MPRGRAPRSRVARRNRTLRACRRRTSNRPEILLHGVGTMAESNTTDQVIADMKREISELSGLSLATGVILTQLLQKIASREMNPQGAAGQIVNNARAAIEGFTTAQKSDPVMKARALEAVKQYEDQIRSVLRD</sequence>
<name>N0BD64_9HYPH</name>